<feature type="domain" description="HTH asnC-type" evidence="4">
    <location>
        <begin position="12"/>
        <end position="73"/>
    </location>
</feature>
<keyword evidence="2" id="KW-0238">DNA-binding</keyword>
<dbReference type="SMART" id="SM00344">
    <property type="entry name" value="HTH_ASNC"/>
    <property type="match status" value="1"/>
</dbReference>
<accession>A0A2A5JSX1</accession>
<keyword evidence="1" id="KW-0805">Transcription regulation</keyword>
<keyword evidence="6" id="KW-1185">Reference proteome</keyword>
<dbReference type="SUPFAM" id="SSF54909">
    <property type="entry name" value="Dimeric alpha+beta barrel"/>
    <property type="match status" value="1"/>
</dbReference>
<dbReference type="InterPro" id="IPR019887">
    <property type="entry name" value="Tscrpt_reg_AsnC/Lrp_C"/>
</dbReference>
<dbReference type="InterPro" id="IPR019888">
    <property type="entry name" value="Tscrpt_reg_AsnC-like"/>
</dbReference>
<sequence>MRKLINNEKWSLDAIDSKLIALLESNSRVSVAEMARAVNMSSPSVNERLKRMEEYGVIHKYSIELDPESFDYPLTAIVRIRQHPGKLKQLEAMIQSIPEVIECDKVTGEDCFYVRLCFESMPKLDEILDQVSTLGDTHTSVVKSTIVKRRNVPYQNRKR</sequence>
<dbReference type="GO" id="GO:0005829">
    <property type="term" value="C:cytosol"/>
    <property type="evidence" value="ECO:0007669"/>
    <property type="project" value="TreeGrafter"/>
</dbReference>
<dbReference type="PANTHER" id="PTHR30154:SF51">
    <property type="entry name" value="ASNC-FAMILY TRANSCRIPTIONAL REGULATORY PROTEIN"/>
    <property type="match status" value="1"/>
</dbReference>
<dbReference type="CDD" id="cd00090">
    <property type="entry name" value="HTH_ARSR"/>
    <property type="match status" value="1"/>
</dbReference>
<protein>
    <submittedName>
        <fullName evidence="5">AsnC family transcriptional regulator</fullName>
    </submittedName>
</protein>
<dbReference type="PANTHER" id="PTHR30154">
    <property type="entry name" value="LEUCINE-RESPONSIVE REGULATORY PROTEIN"/>
    <property type="match status" value="1"/>
</dbReference>
<organism evidence="5 6">
    <name type="scientific">Pseudoalteromonas piscicida</name>
    <dbReference type="NCBI Taxonomy" id="43662"/>
    <lineage>
        <taxon>Bacteria</taxon>
        <taxon>Pseudomonadati</taxon>
        <taxon>Pseudomonadota</taxon>
        <taxon>Gammaproteobacteria</taxon>
        <taxon>Alteromonadales</taxon>
        <taxon>Pseudoalteromonadaceae</taxon>
        <taxon>Pseudoalteromonas</taxon>
    </lineage>
</organism>
<dbReference type="Pfam" id="PF01037">
    <property type="entry name" value="AsnC_trans_reg"/>
    <property type="match status" value="1"/>
</dbReference>
<dbReference type="InterPro" id="IPR000485">
    <property type="entry name" value="AsnC-type_HTH_dom"/>
</dbReference>
<dbReference type="AlphaFoldDB" id="A0A2A5JSX1"/>
<comment type="caution">
    <text evidence="5">The sequence shown here is derived from an EMBL/GenBank/DDBJ whole genome shotgun (WGS) entry which is preliminary data.</text>
</comment>
<dbReference type="Proteomes" id="UP000228621">
    <property type="component" value="Unassembled WGS sequence"/>
</dbReference>
<dbReference type="RefSeq" id="WP_099641408.1">
    <property type="nucleotide sequence ID" value="NZ_NKHF01000029.1"/>
</dbReference>
<dbReference type="OrthoDB" id="9809462at2"/>
<dbReference type="GO" id="GO:0006355">
    <property type="term" value="P:regulation of DNA-templated transcription"/>
    <property type="evidence" value="ECO:0007669"/>
    <property type="project" value="UniProtKB-ARBA"/>
</dbReference>
<evidence type="ECO:0000313" key="5">
    <source>
        <dbReference type="EMBL" id="PCK32486.1"/>
    </source>
</evidence>
<dbReference type="SUPFAM" id="SSF46785">
    <property type="entry name" value="Winged helix' DNA-binding domain"/>
    <property type="match status" value="1"/>
</dbReference>
<reference evidence="6" key="1">
    <citation type="journal article" date="2019" name="Genome Announc.">
        <title>Draft Genome Sequence of Pseudoalteromonas piscicida Strain 36Y ROTHPW, an Hypersaline Seawater Isolate from the South Coast of Sonora, Mexico.</title>
        <authorList>
            <person name="Sanchez-Diaz R."/>
            <person name="Molina-Garza Z.J."/>
            <person name="Cruz-Suarez L.E."/>
            <person name="Selvin J."/>
            <person name="Kiran G.S."/>
            <person name="Ibarra-Gamez J.C."/>
            <person name="Gomez-Gil B."/>
            <person name="Galaviz-Silva L."/>
        </authorList>
    </citation>
    <scope>NUCLEOTIDE SEQUENCE [LARGE SCALE GENOMIC DNA]</scope>
    <source>
        <strain evidence="6">36Y_RITHPW</strain>
    </source>
</reference>
<dbReference type="InterPro" id="IPR036388">
    <property type="entry name" value="WH-like_DNA-bd_sf"/>
</dbReference>
<gene>
    <name evidence="5" type="ORF">CEX98_07090</name>
</gene>
<evidence type="ECO:0000256" key="3">
    <source>
        <dbReference type="ARBA" id="ARBA00023163"/>
    </source>
</evidence>
<dbReference type="Gene3D" id="1.10.10.10">
    <property type="entry name" value="Winged helix-like DNA-binding domain superfamily/Winged helix DNA-binding domain"/>
    <property type="match status" value="1"/>
</dbReference>
<dbReference type="GO" id="GO:0043200">
    <property type="term" value="P:response to amino acid"/>
    <property type="evidence" value="ECO:0007669"/>
    <property type="project" value="TreeGrafter"/>
</dbReference>
<dbReference type="EMBL" id="NKHF01000029">
    <property type="protein sequence ID" value="PCK32486.1"/>
    <property type="molecule type" value="Genomic_DNA"/>
</dbReference>
<evidence type="ECO:0000256" key="1">
    <source>
        <dbReference type="ARBA" id="ARBA00023015"/>
    </source>
</evidence>
<dbReference type="InterPro" id="IPR019885">
    <property type="entry name" value="Tscrpt_reg_HTH_AsnC-type_CS"/>
</dbReference>
<dbReference type="InterPro" id="IPR011991">
    <property type="entry name" value="ArsR-like_HTH"/>
</dbReference>
<dbReference type="PROSITE" id="PS50956">
    <property type="entry name" value="HTH_ASNC_2"/>
    <property type="match status" value="1"/>
</dbReference>
<keyword evidence="3" id="KW-0804">Transcription</keyword>
<evidence type="ECO:0000256" key="2">
    <source>
        <dbReference type="ARBA" id="ARBA00023125"/>
    </source>
</evidence>
<dbReference type="PROSITE" id="PS00519">
    <property type="entry name" value="HTH_ASNC_1"/>
    <property type="match status" value="1"/>
</dbReference>
<dbReference type="GO" id="GO:0043565">
    <property type="term" value="F:sequence-specific DNA binding"/>
    <property type="evidence" value="ECO:0007669"/>
    <property type="project" value="InterPro"/>
</dbReference>
<evidence type="ECO:0000313" key="6">
    <source>
        <dbReference type="Proteomes" id="UP000228621"/>
    </source>
</evidence>
<proteinExistence type="predicted"/>
<name>A0A2A5JSX1_PSEO7</name>
<dbReference type="Gene3D" id="3.30.70.920">
    <property type="match status" value="1"/>
</dbReference>
<dbReference type="InterPro" id="IPR011008">
    <property type="entry name" value="Dimeric_a/b-barrel"/>
</dbReference>
<dbReference type="PRINTS" id="PR00033">
    <property type="entry name" value="HTHASNC"/>
</dbReference>
<dbReference type="InterPro" id="IPR036390">
    <property type="entry name" value="WH_DNA-bd_sf"/>
</dbReference>
<dbReference type="Pfam" id="PF13404">
    <property type="entry name" value="HTH_AsnC-type"/>
    <property type="match status" value="1"/>
</dbReference>
<evidence type="ECO:0000259" key="4">
    <source>
        <dbReference type="PROSITE" id="PS50956"/>
    </source>
</evidence>